<sequence length="3507" mass="373845">MRSTDLAVPTTEAEPSRGVPEPSVFLDGGPVAAPVVPVLELIARRTAADPHRTALVHGDVRLSYGELAEAVAARAGLLLAAGAGPGRLVAVCRPRGVEAIVSVLAALRSGAAYLPLDPDAPLARNTAILADACDGEPPHPDALRAEGEAVLPGDAAGAGTAYVIYTSGSTGTPNGVLVGHEALAHFVAGATERYGIGADDRVLQFAPLHFDASVEEIFVTLCAGGTLVLRTDDMLDVRGMLAGCAAHGVTVLDLPTAYWHELAYAVASDVAELPAALRTVIIGGEAALPERVVRWRRAVGSRVRLLNTYGPTEATVVATVADLTEGPADGTAEADGVPIGLPLPGVRAALVDGELWLLGGGLALGYLDRPELTARRFTRLGGEPAYRTGDVVRLGSDGRLVHVSRVDDEVKISGHRIDPAAVESVLLGHPDVRAAAVVAQESPDGTKRLVAYVVADGRPTPVEIREALAEQLPPPAVPGVISLIESLPRTSTGKIDRAMLRAMRPSREQPVRPEEAPLPEHEHPPAEDRVPLSFAQRRLWFLNRLEGPSATYNVPLVLRLAGVPRRDALAAAVADVIERHEVLRTVFPAVDGEPYQWVLDRADGAFAVVECAPGTGEAAVAAFTGETFDVPADVPVRVRLFVTGPDESVLVLLLHHVATDGWSMGPLLRDLTSAYAARSAGAAPEWEQLPVQYADYTLWQRDMLGDADDPADVIARQIDFWRTALAGLPAVLNLPADRPRPAEPSYRGETVTVRLGADTHLRLRELAAEHGASLFMVLRAALAAALSGAGAGDDIAIGTPVAGRPDEALHDLVGFFVNTLVLRTDVSGDPSFTELLDRVRESDLAAYAHDDLPFDLLVEHLNPVRSLSHHPFFQTMLTLQNDADPAVPLGDVPGTIEPAGLETAKFDLSVSCVETLDGAGDAAGIEVWFQYATDLFDAPTATLLLDFFTRALDAVAADPATRVTDAVALTGTERRALAEQRERRERLAEERSPDTGFAAASGGTSRGGRSPREEILCGLFAEVLGLPSAGTDDNFFDLGGHSLLGVRLVNRVRSVLGADLGIRDLFLAPTVAGLDRRLDELAGVGARPAPAPAERPERIPLSFAQRRLWFVNELDGPSRSYNIPVVLRLDEPLDADVLADALADVAERHEVLRTVYGAVDGEPYQRILADARPSLEVVRTTDERLESSIGDAVGYVFDLSAELPLRAWLLELDESDAQVLVVLVHHIAGDGWSMEPLLADLSAAYTARLTQRTPEWLPLPVQYADYALWQRDTMGDAADAGSPLARQLGFWSAALEGLPPVLDLPADRPRPAVATHGGAVVPFAVDGATHQRLSRLAAAQGSTLFMVLQAALALALSRLGAGTDIPVGTVVAGREDEALDDLVGFFVNTLVLRTDVSGNPAFTDLLTRVRDTDLAAYAHQGLPFEQLVEHLNPDRSTAHHPLVQVMLLLQNGAGSTGAAEGDVAETHSPLAGTDVAFDTGLTKFDLTLTVTEERDDDGTPRGLEGFVEYATDLFEPETAALLATRLSHLLGAVAADPGRPVGDIDLLTADEHRLLVTEYNDTEGVPLPPATVHELFEAQVRRTPGAVALVHDDGDMTYAELDRRANLLAHRLIAAGTAPQGTVAVLMDHGPDLIVALIAVLKTGAAYVPIDARSPADRIRLVMAEVGARLLLVGAATADSEVAVAERAAGTEVLRADSPAPVGTPDTAPAVPTGQQALMYVMFTSGSTGRPKGVGVTHRNVARLAVDRFWDHEVQRRVLVHSPYGFDASTYEIWVPLLAGGTLVTPGGDGADVRSLSRAIERHGVTATFLTVGLFHLMAEEAPDTLALLREVGTGGDVVSPAAVRTVLEHCPDTAVTHVYGPTETTFASHLHRYDRSGGLPETLSLGRPLDDTRAYVLDSRLHPVPLGTSGELYIAGDHVARGYVGRPDLTADRFVTDPFGADGGRMYRTGDLVAWTTGGELRFVGRADNQVKIRGFRIEPGEVEAVIARDPSVGRVAVVVRDDAPGGKRLVAYVVPRPGQSVDEAGLRAATARSLPGYLVPSAVVALDALPMTVNGKLDRRALPAPEPRHSAPGRAPRTLREEILCGLFAEVLGLGRVGVDESFFDLGGHSLLATRLINRVRAALGVEVAIRDLFQAPTVAGLAERVDGTAGTAVRAPLAPRARPERIPLSFAQRRLWFINELDGPSQAYNIPVVLRLDEPLDATALAAALADVGARHEVLRTVYGAVDGEPYQRILPDARPELRVIRVPRAELAATVDAAAGHVFDLSAELPLRAALVESAEDGEDGDNENGDDAGRFLVIVLHHIAGDGWSMGPLMADLWTAYAARIAQQAPEWRPLPVQYADYALWQADMMAEAPGAEGPEGPRERLLAYWSDALDGAPPVLELPADRPRPAVATHRGGSVPVTLDGTEHDALARLAAENGTTLFMVLQAALALTLSRLGSGTDIPVGTVVAGRGDEALDDLVGFFVNTLVLRTDVSGNPTFTDLLTRVRDTDLAAYAHQDLPFEQLVEHLNPARSTAHHPLIQIMLLLQNAGQPADGGSVPGATEVPFDTGLAKFDLTLSLTERHGTDGDRRGLYGYLEYATDLFDARTAALLATRLTHLLRAVAADPGRPVDDIDLLTAEDHRLLLTEYNDTATTGPLPQGTVHELFEARARRTPDRIAVSHDDGDMTYAELDRRANLLAHRLIAAGTAPQGTVGVLMDHGPELIVATLAVLKAGAAYVPVGSSLSAARVRMIMEESGATVLLTDADLVDAEVAAGERAAGTVVLRAGSPAPAGTPDTAPDVPTGQQALMYVMFTSGSTGRPKAVGVTHRNVARLAADRCWDRDTHRRMLVHSAFGFDASTYEIWVPLLAGTRLVIGTGDGTDLPALRRTVERHGVSAAYFTVGLFHLLADEALDTLGLLREVWTGGDVLSPDAVRRVLTHCPDTVLVHSYGPTEATFGTHHQRFGLDERELDLVHLGRPMDNSRAYVLDHRLRPVPRGGTGELYLGGSHLARGYLGRPALTAERFVADPFGAAGERLYRTGDLVSWTTGGQLRFVGRADNQVKIRGFRIEPGEAEAAVARHPSVGRAAVVVREDRPGDKRLVAYVVPRSSPVDEGALRSWLAESLPEYLVPSAVVVLDSLPLTTNGKLDRAALPAPVRDGAPSGRGPRNPREEVLCGLFAEILGVTGVGIDDNFFDLGGHSLLAVRLMSRVRSVLGVERSVRDLFRSPTVAGLLGDEPESDALGVLLPLRAEGGGRPLFCVHPGAGMGWAYAGLTRHLGDSQPVYALQTRALTRPDYRASSVEELAEDYLEQIRRVQPWGPYRLLGWSFGGVVAHAVATRLQAAGEKVELLALMDAYPVPPEEAADPMTDRETVEMLVGPAAEEAGRPDPLPDSFFNRFDTAAVVGVLRRRDPVLAGFAEAEVAALVGAAVNHATLMRAYRPGVFTGDPLLFTAAEGRGPDSPSAGLWDAYTDGETQRHDINATHLRMTEPEPLAHIGRILRQRLSDPQAIDLGLNETRN</sequence>
<dbReference type="Proteomes" id="UP000189677">
    <property type="component" value="Chromosome"/>
</dbReference>
<dbReference type="GO" id="GO:0008610">
    <property type="term" value="P:lipid biosynthetic process"/>
    <property type="evidence" value="ECO:0007669"/>
    <property type="project" value="UniProtKB-ARBA"/>
</dbReference>
<dbReference type="PROSITE" id="PS00455">
    <property type="entry name" value="AMP_BINDING"/>
    <property type="match status" value="2"/>
</dbReference>
<dbReference type="CDD" id="cd19540">
    <property type="entry name" value="LCL_NRPS-like"/>
    <property type="match status" value="3"/>
</dbReference>
<dbReference type="CDD" id="cd12117">
    <property type="entry name" value="A_NRPS_Srf_like"/>
    <property type="match status" value="2"/>
</dbReference>
<dbReference type="NCBIfam" id="NF003417">
    <property type="entry name" value="PRK04813.1"/>
    <property type="match status" value="4"/>
</dbReference>
<name>A0A1U9QM64_STRNV</name>
<dbReference type="FunFam" id="3.30.300.30:FF:000010">
    <property type="entry name" value="Enterobactin synthetase component F"/>
    <property type="match status" value="2"/>
</dbReference>
<evidence type="ECO:0000313" key="8">
    <source>
        <dbReference type="Proteomes" id="UP000189677"/>
    </source>
</evidence>
<dbReference type="Gene3D" id="3.30.300.30">
    <property type="match status" value="3"/>
</dbReference>
<dbReference type="InterPro" id="IPR042099">
    <property type="entry name" value="ANL_N_sf"/>
</dbReference>
<feature type="compositionally biased region" description="Basic and acidic residues" evidence="5">
    <location>
        <begin position="978"/>
        <end position="993"/>
    </location>
</feature>
<dbReference type="InterPro" id="IPR020802">
    <property type="entry name" value="TesA-like"/>
</dbReference>
<dbReference type="Gene3D" id="3.30.559.30">
    <property type="entry name" value="Nonribosomal peptide synthetase, condensation domain"/>
    <property type="match status" value="3"/>
</dbReference>
<evidence type="ECO:0000256" key="3">
    <source>
        <dbReference type="ARBA" id="ARBA00022450"/>
    </source>
</evidence>
<dbReference type="Gene3D" id="3.40.50.12780">
    <property type="entry name" value="N-terminal domain of ligase-like"/>
    <property type="match status" value="1"/>
</dbReference>
<dbReference type="Gene3D" id="3.30.559.10">
    <property type="entry name" value="Chloramphenicol acetyltransferase-like domain"/>
    <property type="match status" value="3"/>
</dbReference>
<dbReference type="FunFam" id="1.10.1200.10:FF:000016">
    <property type="entry name" value="Non-ribosomal peptide synthase"/>
    <property type="match status" value="1"/>
</dbReference>
<comment type="similarity">
    <text evidence="2">Belongs to the ATP-dependent AMP-binding enzyme family.</text>
</comment>
<organism evidence="7 8">
    <name type="scientific">Streptomyces niveus</name>
    <name type="common">Streptomyces spheroides</name>
    <dbReference type="NCBI Taxonomy" id="193462"/>
    <lineage>
        <taxon>Bacteria</taxon>
        <taxon>Bacillati</taxon>
        <taxon>Actinomycetota</taxon>
        <taxon>Actinomycetes</taxon>
        <taxon>Kitasatosporales</taxon>
        <taxon>Streptomycetaceae</taxon>
        <taxon>Streptomyces</taxon>
    </lineage>
</organism>
<dbReference type="EMBL" id="CP018047">
    <property type="protein sequence ID" value="AQU65073.1"/>
    <property type="molecule type" value="Genomic_DNA"/>
</dbReference>
<dbReference type="PROSITE" id="PS50075">
    <property type="entry name" value="CARRIER"/>
    <property type="match status" value="3"/>
</dbReference>
<dbReference type="FunFam" id="1.10.1200.10:FF:000005">
    <property type="entry name" value="Nonribosomal peptide synthetase 1"/>
    <property type="match status" value="1"/>
</dbReference>
<dbReference type="GO" id="GO:0043041">
    <property type="term" value="P:amino acid activation for nonribosomal peptide biosynthetic process"/>
    <property type="evidence" value="ECO:0007669"/>
    <property type="project" value="TreeGrafter"/>
</dbReference>
<dbReference type="GO" id="GO:0005829">
    <property type="term" value="C:cytosol"/>
    <property type="evidence" value="ECO:0007669"/>
    <property type="project" value="TreeGrafter"/>
</dbReference>
<dbReference type="Pfam" id="PF00668">
    <property type="entry name" value="Condensation"/>
    <property type="match status" value="3"/>
</dbReference>
<dbReference type="KEGG" id="snw:BBN63_01140"/>
<dbReference type="FunFam" id="2.30.38.10:FF:000001">
    <property type="entry name" value="Non-ribosomal peptide synthetase PvdI"/>
    <property type="match status" value="2"/>
</dbReference>
<dbReference type="NCBIfam" id="TIGR01733">
    <property type="entry name" value="AA-adenyl-dom"/>
    <property type="match status" value="2"/>
</dbReference>
<dbReference type="GO" id="GO:0017000">
    <property type="term" value="P:antibiotic biosynthetic process"/>
    <property type="evidence" value="ECO:0007669"/>
    <property type="project" value="UniProtKB-ARBA"/>
</dbReference>
<feature type="region of interest" description="Disordered" evidence="5">
    <location>
        <begin position="504"/>
        <end position="527"/>
    </location>
</feature>
<dbReference type="GO" id="GO:0003824">
    <property type="term" value="F:catalytic activity"/>
    <property type="evidence" value="ECO:0007669"/>
    <property type="project" value="InterPro"/>
</dbReference>
<dbReference type="InterPro" id="IPR001031">
    <property type="entry name" value="Thioesterase"/>
</dbReference>
<keyword evidence="3" id="KW-0596">Phosphopantetheine</keyword>
<dbReference type="SUPFAM" id="SSF56801">
    <property type="entry name" value="Acetyl-CoA synthetase-like"/>
    <property type="match status" value="3"/>
</dbReference>
<comment type="cofactor">
    <cofactor evidence="1">
        <name>pantetheine 4'-phosphate</name>
        <dbReference type="ChEBI" id="CHEBI:47942"/>
    </cofactor>
</comment>
<dbReference type="Pfam" id="PF00550">
    <property type="entry name" value="PP-binding"/>
    <property type="match status" value="3"/>
</dbReference>
<dbReference type="Pfam" id="PF00501">
    <property type="entry name" value="AMP-binding"/>
    <property type="match status" value="4"/>
</dbReference>
<dbReference type="PANTHER" id="PTHR45527">
    <property type="entry name" value="NONRIBOSOMAL PEPTIDE SYNTHETASE"/>
    <property type="match status" value="1"/>
</dbReference>
<dbReference type="OrthoDB" id="2472181at2"/>
<dbReference type="InterPro" id="IPR001242">
    <property type="entry name" value="Condensation_dom"/>
</dbReference>
<dbReference type="InterPro" id="IPR020806">
    <property type="entry name" value="PKS_PP-bd"/>
</dbReference>
<dbReference type="PANTHER" id="PTHR45527:SF1">
    <property type="entry name" value="FATTY ACID SYNTHASE"/>
    <property type="match status" value="1"/>
</dbReference>
<reference evidence="7 8" key="1">
    <citation type="submission" date="2016-11" db="EMBL/GenBank/DDBJ databases">
        <title>Complete genome sequence of Streptomyces niveus SCSIO 3406.</title>
        <authorList>
            <person name="Zhu Q."/>
            <person name="Cheng W."/>
            <person name="Song Y."/>
            <person name="Li Q."/>
            <person name="Ju J."/>
        </authorList>
    </citation>
    <scope>NUCLEOTIDE SEQUENCE [LARGE SCALE GENOMIC DNA]</scope>
    <source>
        <strain evidence="7 8">SCSIO 3406</strain>
    </source>
</reference>
<evidence type="ECO:0000313" key="7">
    <source>
        <dbReference type="EMBL" id="AQU65073.1"/>
    </source>
</evidence>
<protein>
    <recommendedName>
        <fullName evidence="6">Carrier domain-containing protein</fullName>
    </recommendedName>
</protein>
<dbReference type="Gene3D" id="3.40.50.1820">
    <property type="entry name" value="alpha/beta hydrolase"/>
    <property type="match status" value="1"/>
</dbReference>
<feature type="domain" description="Carrier" evidence="6">
    <location>
        <begin position="1007"/>
        <end position="1082"/>
    </location>
</feature>
<dbReference type="SMART" id="SM00823">
    <property type="entry name" value="PKS_PP"/>
    <property type="match status" value="3"/>
</dbReference>
<dbReference type="InterPro" id="IPR025110">
    <property type="entry name" value="AMP-bd_C"/>
</dbReference>
<dbReference type="InterPro" id="IPR006162">
    <property type="entry name" value="Ppantetheine_attach_site"/>
</dbReference>
<dbReference type="SUPFAM" id="SSF47336">
    <property type="entry name" value="ACP-like"/>
    <property type="match status" value="3"/>
</dbReference>
<dbReference type="GO" id="GO:0072330">
    <property type="term" value="P:monocarboxylic acid biosynthetic process"/>
    <property type="evidence" value="ECO:0007669"/>
    <property type="project" value="UniProtKB-ARBA"/>
</dbReference>
<feature type="region of interest" description="Disordered" evidence="5">
    <location>
        <begin position="978"/>
        <end position="1010"/>
    </location>
</feature>
<dbReference type="InterPro" id="IPR020845">
    <property type="entry name" value="AMP-binding_CS"/>
</dbReference>
<dbReference type="InterPro" id="IPR045851">
    <property type="entry name" value="AMP-bd_C_sf"/>
</dbReference>
<evidence type="ECO:0000256" key="4">
    <source>
        <dbReference type="ARBA" id="ARBA00022553"/>
    </source>
</evidence>
<dbReference type="InterPro" id="IPR029058">
    <property type="entry name" value="AB_hydrolase_fold"/>
</dbReference>
<dbReference type="RefSeq" id="WP_078073555.1">
    <property type="nucleotide sequence ID" value="NZ_CP018047.1"/>
</dbReference>
<dbReference type="Pfam" id="PF13193">
    <property type="entry name" value="AMP-binding_C"/>
    <property type="match status" value="3"/>
</dbReference>
<feature type="region of interest" description="Disordered" evidence="5">
    <location>
        <begin position="1"/>
        <end position="23"/>
    </location>
</feature>
<dbReference type="InterPro" id="IPR009081">
    <property type="entry name" value="PP-bd_ACP"/>
</dbReference>
<dbReference type="PROSITE" id="PS00012">
    <property type="entry name" value="PHOSPHOPANTETHEINE"/>
    <property type="match status" value="2"/>
</dbReference>
<dbReference type="InterPro" id="IPR036736">
    <property type="entry name" value="ACP-like_sf"/>
</dbReference>
<feature type="domain" description="Carrier" evidence="6">
    <location>
        <begin position="3153"/>
        <end position="3228"/>
    </location>
</feature>
<dbReference type="FunFam" id="3.40.50.980:FF:000001">
    <property type="entry name" value="Non-ribosomal peptide synthetase"/>
    <property type="match status" value="1"/>
</dbReference>
<dbReference type="InterPro" id="IPR010071">
    <property type="entry name" value="AA_adenyl_dom"/>
</dbReference>
<keyword evidence="8" id="KW-1185">Reference proteome</keyword>
<dbReference type="InterPro" id="IPR000873">
    <property type="entry name" value="AMP-dep_synth/lig_dom"/>
</dbReference>
<dbReference type="CDD" id="cd05930">
    <property type="entry name" value="A_NRPS"/>
    <property type="match status" value="1"/>
</dbReference>
<dbReference type="InterPro" id="IPR023213">
    <property type="entry name" value="CAT-like_dom_sf"/>
</dbReference>
<dbReference type="Gene3D" id="3.40.50.980">
    <property type="match status" value="4"/>
</dbReference>
<dbReference type="Gene3D" id="2.30.38.10">
    <property type="entry name" value="Luciferase, Domain 3"/>
    <property type="match status" value="2"/>
</dbReference>
<accession>A0A1U9QM64</accession>
<evidence type="ECO:0000259" key="6">
    <source>
        <dbReference type="PROSITE" id="PS50075"/>
    </source>
</evidence>
<dbReference type="SMART" id="SM00824">
    <property type="entry name" value="PKS_TE"/>
    <property type="match status" value="1"/>
</dbReference>
<proteinExistence type="inferred from homology"/>
<dbReference type="Gene3D" id="1.10.1200.10">
    <property type="entry name" value="ACP-like"/>
    <property type="match status" value="2"/>
</dbReference>
<feature type="domain" description="Carrier" evidence="6">
    <location>
        <begin position="2077"/>
        <end position="2152"/>
    </location>
</feature>
<dbReference type="SUPFAM" id="SSF52777">
    <property type="entry name" value="CoA-dependent acyltransferases"/>
    <property type="match status" value="6"/>
</dbReference>
<evidence type="ECO:0000256" key="1">
    <source>
        <dbReference type="ARBA" id="ARBA00001957"/>
    </source>
</evidence>
<dbReference type="SUPFAM" id="SSF53474">
    <property type="entry name" value="alpha/beta-Hydrolases"/>
    <property type="match status" value="1"/>
</dbReference>
<gene>
    <name evidence="7" type="ORF">BBN63_01140</name>
</gene>
<dbReference type="GO" id="GO:0031177">
    <property type="term" value="F:phosphopantetheine binding"/>
    <property type="evidence" value="ECO:0007669"/>
    <property type="project" value="InterPro"/>
</dbReference>
<evidence type="ECO:0000256" key="5">
    <source>
        <dbReference type="SAM" id="MobiDB-lite"/>
    </source>
</evidence>
<dbReference type="GO" id="GO:0044550">
    <property type="term" value="P:secondary metabolite biosynthetic process"/>
    <property type="evidence" value="ECO:0007669"/>
    <property type="project" value="TreeGrafter"/>
</dbReference>
<evidence type="ECO:0000256" key="2">
    <source>
        <dbReference type="ARBA" id="ARBA00006432"/>
    </source>
</evidence>
<dbReference type="Pfam" id="PF00975">
    <property type="entry name" value="Thioesterase"/>
    <property type="match status" value="1"/>
</dbReference>
<keyword evidence="4" id="KW-0597">Phosphoprotein</keyword>